<dbReference type="GO" id="GO:0010181">
    <property type="term" value="F:FMN binding"/>
    <property type="evidence" value="ECO:0007669"/>
    <property type="project" value="InterPro"/>
</dbReference>
<dbReference type="InterPro" id="IPR007329">
    <property type="entry name" value="FMN-bd"/>
</dbReference>
<feature type="domain" description="FMN-binding" evidence="3">
    <location>
        <begin position="85"/>
        <end position="158"/>
    </location>
</feature>
<feature type="chain" id="PRO_5040768327" evidence="2">
    <location>
        <begin position="25"/>
        <end position="166"/>
    </location>
</feature>
<reference evidence="4" key="1">
    <citation type="submission" date="2021-10" db="EMBL/GenBank/DDBJ databases">
        <title>Novel species in genus Arthrobacter.</title>
        <authorList>
            <person name="Liu Y."/>
        </authorList>
    </citation>
    <scope>NUCLEOTIDE SEQUENCE</scope>
    <source>
        <strain evidence="4">Zg-Y462</strain>
        <strain evidence="6">zg-Y462</strain>
    </source>
</reference>
<dbReference type="Proteomes" id="UP001155145">
    <property type="component" value="Unassembled WGS sequence"/>
</dbReference>
<sequence length="166" mass="16634">MNRASKSLLCAAAGLSLLSAAGCAAGEEADTAAPAGPTSESPAQSPAQSPAVSDASGAAGSGSAASGKYTDGEYSGTGSYIPPSGTSEDVDVKLTLEGNVVTELEVETSGKNLQSKQYQREFTSNIQKQVVGKNIDELDVDKVAGSSLTSQGFNRALDAIRSVAAS</sequence>
<evidence type="ECO:0000256" key="2">
    <source>
        <dbReference type="SAM" id="SignalP"/>
    </source>
</evidence>
<dbReference type="Proteomes" id="UP000829758">
    <property type="component" value="Chromosome"/>
</dbReference>
<feature type="compositionally biased region" description="Low complexity" evidence="1">
    <location>
        <begin position="26"/>
        <end position="67"/>
    </location>
</feature>
<evidence type="ECO:0000256" key="1">
    <source>
        <dbReference type="SAM" id="MobiDB-lite"/>
    </source>
</evidence>
<keyword evidence="2" id="KW-0732">Signal</keyword>
<keyword evidence="6" id="KW-1185">Reference proteome</keyword>
<evidence type="ECO:0000259" key="3">
    <source>
        <dbReference type="Pfam" id="PF04205"/>
    </source>
</evidence>
<feature type="signal peptide" evidence="2">
    <location>
        <begin position="1"/>
        <end position="24"/>
    </location>
</feature>
<feature type="region of interest" description="Disordered" evidence="1">
    <location>
        <begin position="26"/>
        <end position="89"/>
    </location>
</feature>
<dbReference type="EMBL" id="CP094984">
    <property type="protein sequence ID" value="UON91178.1"/>
    <property type="molecule type" value="Genomic_DNA"/>
</dbReference>
<dbReference type="EMBL" id="JAJFZT010000009">
    <property type="protein sequence ID" value="MCC3273824.1"/>
    <property type="molecule type" value="Genomic_DNA"/>
</dbReference>
<dbReference type="RefSeq" id="WP_227903373.1">
    <property type="nucleotide sequence ID" value="NZ_CP094984.1"/>
</dbReference>
<dbReference type="Pfam" id="PF04205">
    <property type="entry name" value="FMN_bind"/>
    <property type="match status" value="1"/>
</dbReference>
<dbReference type="PROSITE" id="PS51257">
    <property type="entry name" value="PROKAR_LIPOPROTEIN"/>
    <property type="match status" value="1"/>
</dbReference>
<name>A0A9X1SCE6_9MICC</name>
<evidence type="ECO:0000313" key="7">
    <source>
        <dbReference type="Proteomes" id="UP001155145"/>
    </source>
</evidence>
<gene>
    <name evidence="4" type="ORF">LJ755_13935</name>
    <name evidence="5" type="ORF">MUK71_11215</name>
</gene>
<protein>
    <submittedName>
        <fullName evidence="4">FMN-binding protein</fullName>
    </submittedName>
</protein>
<accession>A0A9X1SCE6</accession>
<organism evidence="4 7">
    <name type="scientific">Arthrobacter zhangbolii</name>
    <dbReference type="NCBI Taxonomy" id="2886936"/>
    <lineage>
        <taxon>Bacteria</taxon>
        <taxon>Bacillati</taxon>
        <taxon>Actinomycetota</taxon>
        <taxon>Actinomycetes</taxon>
        <taxon>Micrococcales</taxon>
        <taxon>Micrococcaceae</taxon>
        <taxon>Arthrobacter</taxon>
    </lineage>
</organism>
<evidence type="ECO:0000313" key="4">
    <source>
        <dbReference type="EMBL" id="MCC3273824.1"/>
    </source>
</evidence>
<dbReference type="AlphaFoldDB" id="A0A9X1SCE6"/>
<evidence type="ECO:0000313" key="6">
    <source>
        <dbReference type="Proteomes" id="UP000829758"/>
    </source>
</evidence>
<proteinExistence type="predicted"/>
<dbReference type="GO" id="GO:0016020">
    <property type="term" value="C:membrane"/>
    <property type="evidence" value="ECO:0007669"/>
    <property type="project" value="InterPro"/>
</dbReference>
<evidence type="ECO:0000313" key="5">
    <source>
        <dbReference type="EMBL" id="UON91178.1"/>
    </source>
</evidence>